<dbReference type="InterPro" id="IPR026992">
    <property type="entry name" value="DIOX_N"/>
</dbReference>
<dbReference type="PANTHER" id="PTHR47990">
    <property type="entry name" value="2-OXOGLUTARATE (2OG) AND FE(II)-DEPENDENT OXYGENASE SUPERFAMILY PROTEIN-RELATED"/>
    <property type="match status" value="1"/>
</dbReference>
<evidence type="ECO:0000259" key="2">
    <source>
        <dbReference type="PROSITE" id="PS51471"/>
    </source>
</evidence>
<accession>A0A1B2JD73</accession>
<dbReference type="GO" id="GO:0016491">
    <property type="term" value="F:oxidoreductase activity"/>
    <property type="evidence" value="ECO:0007669"/>
    <property type="project" value="UniProtKB-KW"/>
</dbReference>
<organism evidence="3 4">
    <name type="scientific">Komagataella pastoris</name>
    <name type="common">Yeast</name>
    <name type="synonym">Pichia pastoris</name>
    <dbReference type="NCBI Taxonomy" id="4922"/>
    <lineage>
        <taxon>Eukaryota</taxon>
        <taxon>Fungi</taxon>
        <taxon>Dikarya</taxon>
        <taxon>Ascomycota</taxon>
        <taxon>Saccharomycotina</taxon>
        <taxon>Pichiomycetes</taxon>
        <taxon>Pichiales</taxon>
        <taxon>Pichiaceae</taxon>
        <taxon>Komagataella</taxon>
    </lineage>
</organism>
<dbReference type="AlphaFoldDB" id="A0A1B2JD73"/>
<dbReference type="InterPro" id="IPR044861">
    <property type="entry name" value="IPNS-like_FE2OG_OXY"/>
</dbReference>
<keyword evidence="1" id="KW-0560">Oxidoreductase</keyword>
<dbReference type="InterPro" id="IPR005123">
    <property type="entry name" value="Oxoglu/Fe-dep_dioxygenase_dom"/>
</dbReference>
<dbReference type="Gene3D" id="2.60.120.330">
    <property type="entry name" value="B-lactam Antibiotic, Isopenicillin N Synthase, Chain"/>
    <property type="match status" value="1"/>
</dbReference>
<protein>
    <submittedName>
        <fullName evidence="3">BA75_02644T0</fullName>
    </submittedName>
</protein>
<keyword evidence="4" id="KW-1185">Reference proteome</keyword>
<dbReference type="GO" id="GO:0046872">
    <property type="term" value="F:metal ion binding"/>
    <property type="evidence" value="ECO:0007669"/>
    <property type="project" value="UniProtKB-KW"/>
</dbReference>
<gene>
    <name evidence="3" type="ORF">ATY40_BA7502644</name>
</gene>
<proteinExistence type="inferred from homology"/>
<name>A0A1B2JD73_PICPA</name>
<dbReference type="PROSITE" id="PS51471">
    <property type="entry name" value="FE2OG_OXY"/>
    <property type="match status" value="1"/>
</dbReference>
<comment type="similarity">
    <text evidence="1">Belongs to the iron/ascorbate-dependent oxidoreductase family.</text>
</comment>
<dbReference type="Pfam" id="PF14226">
    <property type="entry name" value="DIOX_N"/>
    <property type="match status" value="1"/>
</dbReference>
<reference evidence="3 4" key="1">
    <citation type="submission" date="2016-02" db="EMBL/GenBank/DDBJ databases">
        <title>Comparative genomic and transcriptomic foundation for Pichia pastoris.</title>
        <authorList>
            <person name="Love K.R."/>
            <person name="Shah K.A."/>
            <person name="Whittaker C.A."/>
            <person name="Wu J."/>
            <person name="Bartlett M.C."/>
            <person name="Ma D."/>
            <person name="Leeson R.L."/>
            <person name="Priest M."/>
            <person name="Young S.K."/>
            <person name="Love J.C."/>
        </authorList>
    </citation>
    <scope>NUCLEOTIDE SEQUENCE [LARGE SCALE GENOMIC DNA]</scope>
    <source>
        <strain evidence="3 4">ATCC 28485</strain>
    </source>
</reference>
<evidence type="ECO:0000313" key="4">
    <source>
        <dbReference type="Proteomes" id="UP000094565"/>
    </source>
</evidence>
<evidence type="ECO:0000313" key="3">
    <source>
        <dbReference type="EMBL" id="ANZ75922.1"/>
    </source>
</evidence>
<sequence length="324" mass="36737">MSTPLKVVDISTLNQGNAKELLDAAVTQGFLYIDGHDFSSAEVEQLFKLSSEFFKLDTETKEKYPIDSNDRGYTAYHQEMLDPDTQVKGDPKEAFNFGDFDFNTGKIRQSPLPEIFEEEENRALLESTSKKLYDLSIALLKLLAMALEIDPAKGGDDWFLQRHLPDEESITALRFLKYPSVSSLDANEPIRAGAHTDYGTVTLLFQQENQEGLELYLKNQWQPVPYISSKYPGKAAPIIVNIADQLSYWTCGLLKSTMHRVKFPSSTVNKDRYSIVFFVNADNNVVLEPIPSPIVSQRDRKITKLITSKEYLDKRFAATYVKGH</sequence>
<dbReference type="OrthoDB" id="288590at2759"/>
<dbReference type="EMBL" id="CP014585">
    <property type="protein sequence ID" value="ANZ75922.1"/>
    <property type="molecule type" value="Genomic_DNA"/>
</dbReference>
<dbReference type="SUPFAM" id="SSF51197">
    <property type="entry name" value="Clavaminate synthase-like"/>
    <property type="match status" value="1"/>
</dbReference>
<dbReference type="Proteomes" id="UP000094565">
    <property type="component" value="Chromosome 2"/>
</dbReference>
<dbReference type="Pfam" id="PF03171">
    <property type="entry name" value="2OG-FeII_Oxy"/>
    <property type="match status" value="1"/>
</dbReference>
<dbReference type="InterPro" id="IPR027443">
    <property type="entry name" value="IPNS-like_sf"/>
</dbReference>
<feature type="domain" description="Fe2OG dioxygenase" evidence="2">
    <location>
        <begin position="169"/>
        <end position="281"/>
    </location>
</feature>
<evidence type="ECO:0000256" key="1">
    <source>
        <dbReference type="RuleBase" id="RU003682"/>
    </source>
</evidence>
<dbReference type="InterPro" id="IPR050231">
    <property type="entry name" value="Iron_ascorbate_oxido_reductase"/>
</dbReference>
<dbReference type="GO" id="GO:0044283">
    <property type="term" value="P:small molecule biosynthetic process"/>
    <property type="evidence" value="ECO:0007669"/>
    <property type="project" value="UniProtKB-ARBA"/>
</dbReference>
<keyword evidence="1" id="KW-0479">Metal-binding</keyword>
<keyword evidence="1" id="KW-0408">Iron</keyword>